<feature type="domain" description="HMA" evidence="7">
    <location>
        <begin position="2"/>
        <end position="65"/>
    </location>
</feature>
<dbReference type="OrthoDB" id="9799649at2"/>
<keyword evidence="3" id="KW-0862">Zinc</keyword>
<dbReference type="InterPro" id="IPR050681">
    <property type="entry name" value="CDF/SLC30A"/>
</dbReference>
<keyword evidence="9" id="KW-1185">Reference proteome</keyword>
<dbReference type="PROSITE" id="PS50846">
    <property type="entry name" value="HMA_2"/>
    <property type="match status" value="1"/>
</dbReference>
<dbReference type="RefSeq" id="WP_068215389.1">
    <property type="nucleotide sequence ID" value="NZ_LRPC01000001.1"/>
</dbReference>
<organism evidence="8 9">
    <name type="scientific">Roseivirga spongicola</name>
    <dbReference type="NCBI Taxonomy" id="333140"/>
    <lineage>
        <taxon>Bacteria</taxon>
        <taxon>Pseudomonadati</taxon>
        <taxon>Bacteroidota</taxon>
        <taxon>Cytophagia</taxon>
        <taxon>Cytophagales</taxon>
        <taxon>Roseivirgaceae</taxon>
        <taxon>Roseivirga</taxon>
    </lineage>
</organism>
<proteinExistence type="predicted"/>
<keyword evidence="3" id="KW-0864">Zinc transport</keyword>
<evidence type="ECO:0000313" key="9">
    <source>
        <dbReference type="Proteomes" id="UP000075606"/>
    </source>
</evidence>
<dbReference type="InterPro" id="IPR036163">
    <property type="entry name" value="HMA_dom_sf"/>
</dbReference>
<dbReference type="InterPro" id="IPR058533">
    <property type="entry name" value="Cation_efflux_TM"/>
</dbReference>
<comment type="subcellular location">
    <subcellularLocation>
        <location evidence="1">Membrane</location>
        <topology evidence="1">Multi-pass membrane protein</topology>
    </subcellularLocation>
</comment>
<evidence type="ECO:0000256" key="2">
    <source>
        <dbReference type="ARBA" id="ARBA00022692"/>
    </source>
</evidence>
<dbReference type="Proteomes" id="UP000075606">
    <property type="component" value="Unassembled WGS sequence"/>
</dbReference>
<evidence type="ECO:0000256" key="4">
    <source>
        <dbReference type="ARBA" id="ARBA00022989"/>
    </source>
</evidence>
<feature type="transmembrane region" description="Helical" evidence="6">
    <location>
        <begin position="242"/>
        <end position="260"/>
    </location>
</feature>
<dbReference type="SUPFAM" id="SSF161111">
    <property type="entry name" value="Cation efflux protein transmembrane domain-like"/>
    <property type="match status" value="1"/>
</dbReference>
<keyword evidence="3" id="KW-0406">Ion transport</keyword>
<accession>A0A150XER0</accession>
<evidence type="ECO:0000313" key="8">
    <source>
        <dbReference type="EMBL" id="KYG77239.1"/>
    </source>
</evidence>
<dbReference type="GO" id="GO:0005886">
    <property type="term" value="C:plasma membrane"/>
    <property type="evidence" value="ECO:0007669"/>
    <property type="project" value="TreeGrafter"/>
</dbReference>
<keyword evidence="3" id="KW-0813">Transport</keyword>
<dbReference type="InterPro" id="IPR027469">
    <property type="entry name" value="Cation_efflux_TMD_sf"/>
</dbReference>
<sequence length="264" mass="29140">MEKTVFKIVKMDCPSEETLIRANLDGITGIAHLEFDIQNRKLTVFHKGQTEQIEKSILELKLGGTKVSTEPTEKTQFEVDANQKKLLWTVLCVNFAFFAIEVTTGLISKSMGLIADSLDMLADSFVYGVSIFAVGGTLARKKRIAKLAGYFQIALAVLGFIEVLRRFFGSGELPNFTTMIIISIFALIANGVCLYLLQQSKNHEEAHMKASMIFTSNDIIINLGVIIAGVLVNWLNSNKPDLIIGIIVFALVIQGAKRILKLAK</sequence>
<dbReference type="EMBL" id="LRPC01000001">
    <property type="protein sequence ID" value="KYG77239.1"/>
    <property type="molecule type" value="Genomic_DNA"/>
</dbReference>
<dbReference type="GO" id="GO:0046872">
    <property type="term" value="F:metal ion binding"/>
    <property type="evidence" value="ECO:0007669"/>
    <property type="project" value="InterPro"/>
</dbReference>
<comment type="caution">
    <text evidence="8">The sequence shown here is derived from an EMBL/GenBank/DDBJ whole genome shotgun (WGS) entry which is preliminary data.</text>
</comment>
<name>A0A150XER0_9BACT</name>
<protein>
    <submittedName>
        <fullName evidence="8">Cation transporter</fullName>
    </submittedName>
</protein>
<dbReference type="PANTHER" id="PTHR11562:SF17">
    <property type="entry name" value="RE54080P-RELATED"/>
    <property type="match status" value="1"/>
</dbReference>
<gene>
    <name evidence="8" type="ORF">AWW68_00275</name>
</gene>
<evidence type="ECO:0000256" key="6">
    <source>
        <dbReference type="SAM" id="Phobius"/>
    </source>
</evidence>
<keyword evidence="5 6" id="KW-0472">Membrane</keyword>
<feature type="transmembrane region" description="Helical" evidence="6">
    <location>
        <begin position="147"/>
        <end position="164"/>
    </location>
</feature>
<keyword evidence="4 6" id="KW-1133">Transmembrane helix</keyword>
<dbReference type="AlphaFoldDB" id="A0A150XER0"/>
<feature type="transmembrane region" description="Helical" evidence="6">
    <location>
        <begin position="176"/>
        <end position="198"/>
    </location>
</feature>
<evidence type="ECO:0000256" key="1">
    <source>
        <dbReference type="ARBA" id="ARBA00004141"/>
    </source>
</evidence>
<feature type="transmembrane region" description="Helical" evidence="6">
    <location>
        <begin position="219"/>
        <end position="236"/>
    </location>
</feature>
<feature type="transmembrane region" description="Helical" evidence="6">
    <location>
        <begin position="86"/>
        <end position="108"/>
    </location>
</feature>
<evidence type="ECO:0000259" key="7">
    <source>
        <dbReference type="PROSITE" id="PS50846"/>
    </source>
</evidence>
<keyword evidence="2 6" id="KW-0812">Transmembrane</keyword>
<evidence type="ECO:0000256" key="3">
    <source>
        <dbReference type="ARBA" id="ARBA00022906"/>
    </source>
</evidence>
<dbReference type="SUPFAM" id="SSF55008">
    <property type="entry name" value="HMA, heavy metal-associated domain"/>
    <property type="match status" value="1"/>
</dbReference>
<reference evidence="8 9" key="1">
    <citation type="submission" date="2016-01" db="EMBL/GenBank/DDBJ databases">
        <title>Genome sequencing of Roseivirga spongicola UST030701-084.</title>
        <authorList>
            <person name="Selvaratnam C."/>
            <person name="Thevarajoo S."/>
            <person name="Goh K.M."/>
            <person name="Ee R."/>
            <person name="Chan K.-G."/>
            <person name="Chong C.S."/>
        </authorList>
    </citation>
    <scope>NUCLEOTIDE SEQUENCE [LARGE SCALE GENOMIC DNA]</scope>
    <source>
        <strain evidence="8 9">UST030701-084</strain>
    </source>
</reference>
<feature type="transmembrane region" description="Helical" evidence="6">
    <location>
        <begin position="120"/>
        <end position="140"/>
    </location>
</feature>
<dbReference type="Pfam" id="PF01545">
    <property type="entry name" value="Cation_efflux"/>
    <property type="match status" value="1"/>
</dbReference>
<evidence type="ECO:0000256" key="5">
    <source>
        <dbReference type="ARBA" id="ARBA00023136"/>
    </source>
</evidence>
<dbReference type="PANTHER" id="PTHR11562">
    <property type="entry name" value="CATION EFFLUX PROTEIN/ ZINC TRANSPORTER"/>
    <property type="match status" value="1"/>
</dbReference>
<dbReference type="InterPro" id="IPR006121">
    <property type="entry name" value="HMA_dom"/>
</dbReference>
<dbReference type="GO" id="GO:0005385">
    <property type="term" value="F:zinc ion transmembrane transporter activity"/>
    <property type="evidence" value="ECO:0007669"/>
    <property type="project" value="TreeGrafter"/>
</dbReference>
<dbReference type="Gene3D" id="1.20.1510.10">
    <property type="entry name" value="Cation efflux protein transmembrane domain"/>
    <property type="match status" value="1"/>
</dbReference>